<dbReference type="GO" id="GO:0005829">
    <property type="term" value="C:cytosol"/>
    <property type="evidence" value="ECO:0007669"/>
    <property type="project" value="TreeGrafter"/>
</dbReference>
<organism evidence="12 13">
    <name type="scientific">Acidithiobacillus ferridurans</name>
    <dbReference type="NCBI Taxonomy" id="1232575"/>
    <lineage>
        <taxon>Bacteria</taxon>
        <taxon>Pseudomonadati</taxon>
        <taxon>Pseudomonadota</taxon>
        <taxon>Acidithiobacillia</taxon>
        <taxon>Acidithiobacillales</taxon>
        <taxon>Acidithiobacillaceae</taxon>
        <taxon>Acidithiobacillus</taxon>
    </lineage>
</organism>
<dbReference type="EC" id="4.1.3.38" evidence="8"/>
<evidence type="ECO:0000256" key="3">
    <source>
        <dbReference type="ARBA" id="ARBA00011738"/>
    </source>
</evidence>
<dbReference type="Proteomes" id="UP000280188">
    <property type="component" value="Chromosome"/>
</dbReference>
<dbReference type="GO" id="GO:0008696">
    <property type="term" value="F:4-amino-4-deoxychorismate lyase activity"/>
    <property type="evidence" value="ECO:0007669"/>
    <property type="project" value="UniProtKB-EC"/>
</dbReference>
<comment type="similarity">
    <text evidence="2 10">Belongs to the class-IV pyridoxal-phosphate-dependent aminotransferase family.</text>
</comment>
<dbReference type="InterPro" id="IPR043131">
    <property type="entry name" value="BCAT-like_N"/>
</dbReference>
<protein>
    <recommendedName>
        <fullName evidence="8">aminodeoxychorismate lyase</fullName>
        <ecNumber evidence="8">4.1.3.38</ecNumber>
    </recommendedName>
</protein>
<evidence type="ECO:0000256" key="7">
    <source>
        <dbReference type="ARBA" id="ARBA00035633"/>
    </source>
</evidence>
<comment type="pathway">
    <text evidence="7">Cofactor biosynthesis; tetrahydrofolate biosynthesis; 4-aminobenzoate from chorismate: step 2/2.</text>
</comment>
<evidence type="ECO:0000313" key="12">
    <source>
        <dbReference type="EMBL" id="BBF66662.1"/>
    </source>
</evidence>
<evidence type="ECO:0000256" key="8">
    <source>
        <dbReference type="ARBA" id="ARBA00035676"/>
    </source>
</evidence>
<dbReference type="InterPro" id="IPR017824">
    <property type="entry name" value="Aminodeoxychorismate_lyase_IV"/>
</dbReference>
<dbReference type="InterPro" id="IPR001544">
    <property type="entry name" value="Aminotrans_IV"/>
</dbReference>
<accession>A0A2Z6IM60</accession>
<dbReference type="PANTHER" id="PTHR42743:SF2">
    <property type="entry name" value="AMINODEOXYCHORISMATE LYASE"/>
    <property type="match status" value="1"/>
</dbReference>
<gene>
    <name evidence="12" type="ORF">AFERRID_28800</name>
</gene>
<comment type="cofactor">
    <cofactor evidence="1 11">
        <name>pyridoxal 5'-phosphate</name>
        <dbReference type="ChEBI" id="CHEBI:597326"/>
    </cofactor>
</comment>
<dbReference type="InterPro" id="IPR050571">
    <property type="entry name" value="Class-IV_PLP-Dep_Aminotrnsfr"/>
</dbReference>
<dbReference type="EMBL" id="AP018795">
    <property type="protein sequence ID" value="BBF66662.1"/>
    <property type="molecule type" value="Genomic_DNA"/>
</dbReference>
<evidence type="ECO:0000313" key="13">
    <source>
        <dbReference type="Proteomes" id="UP000280188"/>
    </source>
</evidence>
<evidence type="ECO:0000256" key="10">
    <source>
        <dbReference type="RuleBase" id="RU004106"/>
    </source>
</evidence>
<keyword evidence="13" id="KW-1185">Reference proteome</keyword>
<comment type="catalytic activity">
    <reaction evidence="9">
        <text>4-amino-4-deoxychorismate = 4-aminobenzoate + pyruvate + H(+)</text>
        <dbReference type="Rhea" id="RHEA:16201"/>
        <dbReference type="ChEBI" id="CHEBI:15361"/>
        <dbReference type="ChEBI" id="CHEBI:15378"/>
        <dbReference type="ChEBI" id="CHEBI:17836"/>
        <dbReference type="ChEBI" id="CHEBI:58406"/>
        <dbReference type="EC" id="4.1.3.38"/>
    </reaction>
</comment>
<proteinExistence type="inferred from homology"/>
<keyword evidence="4 11" id="KW-0663">Pyridoxal phosphate</keyword>
<keyword evidence="6 12" id="KW-0456">Lyase</keyword>
<dbReference type="GO" id="GO:0046656">
    <property type="term" value="P:folic acid biosynthetic process"/>
    <property type="evidence" value="ECO:0007669"/>
    <property type="project" value="UniProtKB-KW"/>
</dbReference>
<evidence type="ECO:0000256" key="4">
    <source>
        <dbReference type="ARBA" id="ARBA00022898"/>
    </source>
</evidence>
<dbReference type="InterPro" id="IPR036038">
    <property type="entry name" value="Aminotransferase-like"/>
</dbReference>
<evidence type="ECO:0000256" key="9">
    <source>
        <dbReference type="ARBA" id="ARBA00049529"/>
    </source>
</evidence>
<dbReference type="GO" id="GO:0030170">
    <property type="term" value="F:pyridoxal phosphate binding"/>
    <property type="evidence" value="ECO:0007669"/>
    <property type="project" value="InterPro"/>
</dbReference>
<dbReference type="InterPro" id="IPR018300">
    <property type="entry name" value="Aminotrans_IV_CS"/>
</dbReference>
<evidence type="ECO:0000256" key="2">
    <source>
        <dbReference type="ARBA" id="ARBA00009320"/>
    </source>
</evidence>
<dbReference type="AlphaFoldDB" id="A0A2Z6IM60"/>
<evidence type="ECO:0000256" key="1">
    <source>
        <dbReference type="ARBA" id="ARBA00001933"/>
    </source>
</evidence>
<name>A0A2Z6IM60_ACIFI</name>
<dbReference type="Pfam" id="PF01063">
    <property type="entry name" value="Aminotran_4"/>
    <property type="match status" value="1"/>
</dbReference>
<dbReference type="GO" id="GO:0008153">
    <property type="term" value="P:4-aminobenzoate biosynthetic process"/>
    <property type="evidence" value="ECO:0007669"/>
    <property type="project" value="TreeGrafter"/>
</dbReference>
<evidence type="ECO:0000256" key="6">
    <source>
        <dbReference type="ARBA" id="ARBA00023239"/>
    </source>
</evidence>
<dbReference type="PANTHER" id="PTHR42743">
    <property type="entry name" value="AMINO-ACID AMINOTRANSFERASE"/>
    <property type="match status" value="1"/>
</dbReference>
<dbReference type="Gene3D" id="3.30.470.10">
    <property type="match status" value="1"/>
</dbReference>
<dbReference type="InterPro" id="IPR043132">
    <property type="entry name" value="BCAT-like_C"/>
</dbReference>
<dbReference type="NCBIfam" id="TIGR03461">
    <property type="entry name" value="pabC_Proteo"/>
    <property type="match status" value="1"/>
</dbReference>
<evidence type="ECO:0000256" key="11">
    <source>
        <dbReference type="RuleBase" id="RU004516"/>
    </source>
</evidence>
<dbReference type="Gene3D" id="3.20.10.10">
    <property type="entry name" value="D-amino Acid Aminotransferase, subunit A, domain 2"/>
    <property type="match status" value="1"/>
</dbReference>
<keyword evidence="5" id="KW-0289">Folate biosynthesis</keyword>
<dbReference type="KEGG" id="afj:AFERRID_28800"/>
<reference evidence="12 13" key="1">
    <citation type="journal article" date="2018" name="Microbiol. Resour. Announc.">
        <title>Complete Genome Sequence of Acidithiobacillus ferridurans JCM 18981.</title>
        <authorList>
            <person name="Miyauchi T."/>
            <person name="Kouzuma A."/>
            <person name="Abe T."/>
            <person name="Watanabe K."/>
        </authorList>
    </citation>
    <scope>NUCLEOTIDE SEQUENCE [LARGE SCALE GENOMIC DNA]</scope>
    <source>
        <strain evidence="13">ATCC 33020 / DSM 29468 / JCM 18981 / 11Fe</strain>
    </source>
</reference>
<dbReference type="SUPFAM" id="SSF56752">
    <property type="entry name" value="D-aminoacid aminotransferase-like PLP-dependent enzymes"/>
    <property type="match status" value="1"/>
</dbReference>
<evidence type="ECO:0000256" key="5">
    <source>
        <dbReference type="ARBA" id="ARBA00022909"/>
    </source>
</evidence>
<sequence>MGVIVATMDGNPLVAAGACDAALDRALHYGDGLFETIAVIKSVPLFWEAHLARLGRGAAILNIPAPPPEVWRKDLRTALDAIPAQPRLLLKLTLGRGPGPGYGSAGAGPPRRYLWLSQWPERNPHYWNPGISAATCEVALLTGAPYLGVKSLNRLNQVMARDALAPEYAEGVMLDQSGLLREGIMSNLFWVTAGVVHTPELENGGIAGVQRAAILAWLQAHGVPTRLGYWPLTMLQDADEIFFSNSLIGVWPVRYFMGRELPGHDGPITSVLLTWTREMGLGLQP</sequence>
<dbReference type="PROSITE" id="PS00770">
    <property type="entry name" value="AA_TRANSFER_CLASS_4"/>
    <property type="match status" value="1"/>
</dbReference>
<comment type="subunit">
    <text evidence="3">Homodimer.</text>
</comment>